<dbReference type="Pfam" id="PF12802">
    <property type="entry name" value="MarR_2"/>
    <property type="match status" value="1"/>
</dbReference>
<accession>A0A1E5XW51</accession>
<gene>
    <name evidence="2" type="ORF">VW23_009650</name>
</gene>
<organism evidence="2 3">
    <name type="scientific">Devosia insulae DS-56</name>
    <dbReference type="NCBI Taxonomy" id="1116389"/>
    <lineage>
        <taxon>Bacteria</taxon>
        <taxon>Pseudomonadati</taxon>
        <taxon>Pseudomonadota</taxon>
        <taxon>Alphaproteobacteria</taxon>
        <taxon>Hyphomicrobiales</taxon>
        <taxon>Devosiaceae</taxon>
        <taxon>Devosia</taxon>
    </lineage>
</organism>
<dbReference type="SUPFAM" id="SSF46785">
    <property type="entry name" value="Winged helix' DNA-binding domain"/>
    <property type="match status" value="1"/>
</dbReference>
<feature type="domain" description="HTH marR-type" evidence="1">
    <location>
        <begin position="1"/>
        <end position="135"/>
    </location>
</feature>
<proteinExistence type="predicted"/>
<dbReference type="InterPro" id="IPR036390">
    <property type="entry name" value="WH_DNA-bd_sf"/>
</dbReference>
<dbReference type="PANTHER" id="PTHR33164">
    <property type="entry name" value="TRANSCRIPTIONAL REGULATOR, MARR FAMILY"/>
    <property type="match status" value="1"/>
</dbReference>
<sequence length="150" mass="16604">MQQQALSAIVAWMRLERATEAFHNDLKKRFGITGLQLAVLRICAERPQLPLAALRKALVMHPATLGQSIDELRRMDLVTVKTDPRDRRARLVGLTEAGTALLANAPLAGPTRLREIDHEVARLDRLKLALEDAVELFGLGEWAPGRKDGA</sequence>
<dbReference type="EMBL" id="LAJE02000053">
    <property type="protein sequence ID" value="OEO32801.1"/>
    <property type="molecule type" value="Genomic_DNA"/>
</dbReference>
<dbReference type="AlphaFoldDB" id="A0A1E5XW51"/>
<dbReference type="InterPro" id="IPR036388">
    <property type="entry name" value="WH-like_DNA-bd_sf"/>
</dbReference>
<dbReference type="RefSeq" id="WP_069908038.1">
    <property type="nucleotide sequence ID" value="NZ_LAJE02000053.1"/>
</dbReference>
<name>A0A1E5XW51_9HYPH</name>
<dbReference type="Gene3D" id="1.10.10.10">
    <property type="entry name" value="Winged helix-like DNA-binding domain superfamily/Winged helix DNA-binding domain"/>
    <property type="match status" value="1"/>
</dbReference>
<keyword evidence="3" id="KW-1185">Reference proteome</keyword>
<evidence type="ECO:0000313" key="3">
    <source>
        <dbReference type="Proteomes" id="UP000095463"/>
    </source>
</evidence>
<evidence type="ECO:0000313" key="2">
    <source>
        <dbReference type="EMBL" id="OEO32801.1"/>
    </source>
</evidence>
<dbReference type="GO" id="GO:0006950">
    <property type="term" value="P:response to stress"/>
    <property type="evidence" value="ECO:0007669"/>
    <property type="project" value="TreeGrafter"/>
</dbReference>
<protein>
    <recommendedName>
        <fullName evidence="1">HTH marR-type domain-containing protein</fullName>
    </recommendedName>
</protein>
<dbReference type="PANTHER" id="PTHR33164:SF43">
    <property type="entry name" value="HTH-TYPE TRANSCRIPTIONAL REPRESSOR YETL"/>
    <property type="match status" value="1"/>
</dbReference>
<comment type="caution">
    <text evidence="2">The sequence shown here is derived from an EMBL/GenBank/DDBJ whole genome shotgun (WGS) entry which is preliminary data.</text>
</comment>
<dbReference type="InterPro" id="IPR039422">
    <property type="entry name" value="MarR/SlyA-like"/>
</dbReference>
<dbReference type="SMART" id="SM00347">
    <property type="entry name" value="HTH_MARR"/>
    <property type="match status" value="1"/>
</dbReference>
<evidence type="ECO:0000259" key="1">
    <source>
        <dbReference type="PROSITE" id="PS50995"/>
    </source>
</evidence>
<dbReference type="PROSITE" id="PS50995">
    <property type="entry name" value="HTH_MARR_2"/>
    <property type="match status" value="1"/>
</dbReference>
<dbReference type="InterPro" id="IPR000835">
    <property type="entry name" value="HTH_MarR-typ"/>
</dbReference>
<reference evidence="2 3" key="1">
    <citation type="journal article" date="2015" name="Genome Announc.">
        <title>Genome Assemblies of Three Soil-Associated Devosia species: D. insulae, D. limi, and D. soli.</title>
        <authorList>
            <person name="Hassan Y.I."/>
            <person name="Lepp D."/>
            <person name="Zhou T."/>
        </authorList>
    </citation>
    <scope>NUCLEOTIDE SEQUENCE [LARGE SCALE GENOMIC DNA]</scope>
    <source>
        <strain evidence="2 3">DS-56</strain>
    </source>
</reference>
<dbReference type="Proteomes" id="UP000095463">
    <property type="component" value="Unassembled WGS sequence"/>
</dbReference>
<dbReference type="GO" id="GO:0003700">
    <property type="term" value="F:DNA-binding transcription factor activity"/>
    <property type="evidence" value="ECO:0007669"/>
    <property type="project" value="InterPro"/>
</dbReference>